<dbReference type="InterPro" id="IPR011600">
    <property type="entry name" value="Pept_C14_caspase"/>
</dbReference>
<evidence type="ECO:0000256" key="1">
    <source>
        <dbReference type="SAM" id="MobiDB-lite"/>
    </source>
</evidence>
<dbReference type="OrthoDB" id="4760831at2759"/>
<evidence type="ECO:0000259" key="2">
    <source>
        <dbReference type="Pfam" id="PF00656"/>
    </source>
</evidence>
<dbReference type="Pfam" id="PF00656">
    <property type="entry name" value="Peptidase_C14"/>
    <property type="match status" value="1"/>
</dbReference>
<dbReference type="STRING" id="86259.A0A4Z1PSK4"/>
<feature type="region of interest" description="Disordered" evidence="1">
    <location>
        <begin position="27"/>
        <end position="49"/>
    </location>
</feature>
<accession>A0A4Z1PSK4</accession>
<comment type="caution">
    <text evidence="3">The sequence shown here is derived from an EMBL/GenBank/DDBJ whole genome shotgun (WGS) entry which is preliminary data.</text>
</comment>
<feature type="compositionally biased region" description="Basic and acidic residues" evidence="1">
    <location>
        <begin position="27"/>
        <end position="42"/>
    </location>
</feature>
<dbReference type="Proteomes" id="UP000298493">
    <property type="component" value="Unassembled WGS sequence"/>
</dbReference>
<dbReference type="GO" id="GO:0006508">
    <property type="term" value="P:proteolysis"/>
    <property type="evidence" value="ECO:0007669"/>
    <property type="project" value="InterPro"/>
</dbReference>
<sequence>MATTQVRHAGPSRLAVPIPSTPIDYSRFEPRLPTRCDSDKSTGSDNEMQSPLAALQAPIQIPETLKAFGEASQHQVRWDSAMCNELKLPENYHSVAVLLIKWREDDFKRNTCQEEVGALETVFREKFNYHTKIIDLAHDCTCPEKCDCSPQNRFDRTVSRFMDKWDGEHNLVIVYYTGHGSHFPESGTTKAHLSLHATADSAHPDVHWNQAEHNFVHSARGDVLTIMDACFAGNVAPTVDRVYDNIYEYIGACHKGKMTSSPGNRSFTSALITSLNHLFESRARQSFTTAHLISTIAEQPLRRNCPPFFDSRGASSLVDRRILLAPQRPCGETCFENTPIPTYLTLRIELKDENLDPDQVEELARKVAKAVKASKIRTRRVDWVRLAGRKSPSLRAAARSVIWISTLGRPRKGTLQTIPEEPNIDTPISRPGIWATFGVLTPWKRSHTVTLPLVRPWTRIVGGGLGAALLFGIYCLRRRMSPLALLYILLKKTNRSPIGGGLG</sequence>
<evidence type="ECO:0000313" key="3">
    <source>
        <dbReference type="EMBL" id="TID27268.1"/>
    </source>
</evidence>
<dbReference type="AlphaFoldDB" id="A0A4Z1PSK4"/>
<name>A0A4Z1PSK4_9PEZI</name>
<evidence type="ECO:0000313" key="4">
    <source>
        <dbReference type="Proteomes" id="UP000298493"/>
    </source>
</evidence>
<feature type="domain" description="Peptidase C14 caspase" evidence="2">
    <location>
        <begin position="108"/>
        <end position="297"/>
    </location>
</feature>
<gene>
    <name evidence="3" type="ORF">E6O75_ATG00035</name>
</gene>
<dbReference type="GO" id="GO:0004197">
    <property type="term" value="F:cysteine-type endopeptidase activity"/>
    <property type="evidence" value="ECO:0007669"/>
    <property type="project" value="InterPro"/>
</dbReference>
<keyword evidence="4" id="KW-1185">Reference proteome</keyword>
<organism evidence="3 4">
    <name type="scientific">Venturia nashicola</name>
    <dbReference type="NCBI Taxonomy" id="86259"/>
    <lineage>
        <taxon>Eukaryota</taxon>
        <taxon>Fungi</taxon>
        <taxon>Dikarya</taxon>
        <taxon>Ascomycota</taxon>
        <taxon>Pezizomycotina</taxon>
        <taxon>Dothideomycetes</taxon>
        <taxon>Pleosporomycetidae</taxon>
        <taxon>Venturiales</taxon>
        <taxon>Venturiaceae</taxon>
        <taxon>Venturia</taxon>
    </lineage>
</organism>
<dbReference type="EMBL" id="SNSC02000001">
    <property type="protein sequence ID" value="TID27268.1"/>
    <property type="molecule type" value="Genomic_DNA"/>
</dbReference>
<protein>
    <recommendedName>
        <fullName evidence="2">Peptidase C14 caspase domain-containing protein</fullName>
    </recommendedName>
</protein>
<proteinExistence type="predicted"/>
<reference evidence="3 4" key="1">
    <citation type="submission" date="2019-04" db="EMBL/GenBank/DDBJ databases">
        <title>High contiguity whole genome sequence and gene annotation resource for two Venturia nashicola isolates.</title>
        <authorList>
            <person name="Prokchorchik M."/>
            <person name="Won K."/>
            <person name="Lee Y."/>
            <person name="Choi E.D."/>
            <person name="Segonzac C."/>
            <person name="Sohn K.H."/>
        </authorList>
    </citation>
    <scope>NUCLEOTIDE SEQUENCE [LARGE SCALE GENOMIC DNA]</scope>
    <source>
        <strain evidence="3 4">PRI2</strain>
    </source>
</reference>